<dbReference type="SMART" id="SM00220">
    <property type="entry name" value="S_TKc"/>
    <property type="match status" value="1"/>
</dbReference>
<dbReference type="Pfam" id="PF13191">
    <property type="entry name" value="AAA_16"/>
    <property type="match status" value="1"/>
</dbReference>
<dbReference type="InterPro" id="IPR029016">
    <property type="entry name" value="GAF-like_dom_sf"/>
</dbReference>
<dbReference type="InterPro" id="IPR036890">
    <property type="entry name" value="HATPase_C_sf"/>
</dbReference>
<dbReference type="InterPro" id="IPR036097">
    <property type="entry name" value="HisK_dim/P_sf"/>
</dbReference>
<dbReference type="Pfam" id="PF00512">
    <property type="entry name" value="HisKA"/>
    <property type="match status" value="1"/>
</dbReference>
<accession>A0A2S9YNU2</accession>
<dbReference type="SUPFAM" id="SSF47384">
    <property type="entry name" value="Homodimeric domain of signal transducing histidine kinase"/>
    <property type="match status" value="1"/>
</dbReference>
<keyword evidence="6" id="KW-0808">Transferase</keyword>
<dbReference type="Gene3D" id="1.10.510.10">
    <property type="entry name" value="Transferase(Phosphotransferase) domain 1"/>
    <property type="match status" value="1"/>
</dbReference>
<dbReference type="PROSITE" id="PS50109">
    <property type="entry name" value="HIS_KIN"/>
    <property type="match status" value="1"/>
</dbReference>
<dbReference type="Gene3D" id="3.30.450.40">
    <property type="match status" value="1"/>
</dbReference>
<comment type="caution">
    <text evidence="6">The sequence shown here is derived from an EMBL/GenBank/DDBJ whole genome shotgun (WGS) entry which is preliminary data.</text>
</comment>
<comment type="catalytic activity">
    <reaction evidence="1">
        <text>ATP + protein L-histidine = ADP + protein N-phospho-L-histidine.</text>
        <dbReference type="EC" id="2.7.13.3"/>
    </reaction>
</comment>
<dbReference type="PANTHER" id="PTHR43642:SF1">
    <property type="entry name" value="HYBRID SIGNAL TRANSDUCTION HISTIDINE KINASE G"/>
    <property type="match status" value="1"/>
</dbReference>
<dbReference type="SUPFAM" id="SSF55874">
    <property type="entry name" value="ATPase domain of HSP90 chaperone/DNA topoisomerase II/histidine kinase"/>
    <property type="match status" value="1"/>
</dbReference>
<gene>
    <name evidence="6" type="primary">virA_3</name>
    <name evidence="6" type="ORF">ENSA7_36390</name>
</gene>
<dbReference type="InterPro" id="IPR035965">
    <property type="entry name" value="PAS-like_dom_sf"/>
</dbReference>
<dbReference type="InterPro" id="IPR003594">
    <property type="entry name" value="HATPase_dom"/>
</dbReference>
<dbReference type="EMBL" id="PVNL01000069">
    <property type="protein sequence ID" value="PRQ06763.1"/>
    <property type="molecule type" value="Genomic_DNA"/>
</dbReference>
<dbReference type="Gene3D" id="1.10.287.130">
    <property type="match status" value="1"/>
</dbReference>
<dbReference type="SUPFAM" id="SSF55781">
    <property type="entry name" value="GAF domain-like"/>
    <property type="match status" value="1"/>
</dbReference>
<dbReference type="SUPFAM" id="SSF52540">
    <property type="entry name" value="P-loop containing nucleoside triphosphate hydrolases"/>
    <property type="match status" value="1"/>
</dbReference>
<protein>
    <recommendedName>
        <fullName evidence="2">histidine kinase</fullName>
        <ecNumber evidence="2">2.7.13.3</ecNumber>
    </recommendedName>
</protein>
<organism evidence="6 7">
    <name type="scientific">Enhygromyxa salina</name>
    <dbReference type="NCBI Taxonomy" id="215803"/>
    <lineage>
        <taxon>Bacteria</taxon>
        <taxon>Pseudomonadati</taxon>
        <taxon>Myxococcota</taxon>
        <taxon>Polyangia</taxon>
        <taxon>Nannocystales</taxon>
        <taxon>Nannocystaceae</taxon>
        <taxon>Enhygromyxa</taxon>
    </lineage>
</organism>
<dbReference type="PRINTS" id="PR00344">
    <property type="entry name" value="BCTRLSENSOR"/>
</dbReference>
<dbReference type="Gene3D" id="3.30.565.10">
    <property type="entry name" value="Histidine kinase-like ATPase, C-terminal domain"/>
    <property type="match status" value="1"/>
</dbReference>
<evidence type="ECO:0000256" key="1">
    <source>
        <dbReference type="ARBA" id="ARBA00000085"/>
    </source>
</evidence>
<dbReference type="InterPro" id="IPR003661">
    <property type="entry name" value="HisK_dim/P_dom"/>
</dbReference>
<dbReference type="Pfam" id="PF01590">
    <property type="entry name" value="GAF"/>
    <property type="match status" value="1"/>
</dbReference>
<dbReference type="InterPro" id="IPR011009">
    <property type="entry name" value="Kinase-like_dom_sf"/>
</dbReference>
<feature type="domain" description="Histidine kinase" evidence="5">
    <location>
        <begin position="1637"/>
        <end position="1856"/>
    </location>
</feature>
<sequence>MALPLADYRATRLIRESARSRVYAAVSERGADEVIAKVFDIEDETDEDRVQHEFELICSLELDGVVKAHELRRVGDQLVLILQRVPGVDLAQFCGGEALALEVFWQIAIQIADILARTHAARVIHRDIKPTNILIDPEDRRIYLADFGISVLLESERRHIYDSDVFMGTLPYISPEQTGRTGRPVDFRSDLYSLGATFFELLTGRQPFENLPPLELIHAHLAKQPSSPDTLRPGLPDGLSRVVIKLLAKPPERRYQTAAGLAADLRSLQALHEAGDDGASFELGGEDFATSFQLPSRRYGREHERGVLAAAFSAVARSKGRRTIALTGPLGIGKSVLVSDLETLVVGSEGYMIRGKFDPFEERPYLGFVQAFTSLFEQMLSESDARLGRWRRQLRAGLGGLTGVLAELCPILELIVGPQPAPAQLGAVEAGNRLNVAVARLLSIVCKDERPLVLALEGLQWAGQGDARLLDSLIHASDGPLLLVLSLRVDQLDAVHPLAPVRAAFGGPVEELALTGLASEAIESLVVDTLPGVANPELLAQVLARKTGGVPLFIGQFLTQLAGRGLLRAAKRGWSWDLAAVEAEPIPDDAVAVMSAKLDALSPGARDVIRRAACIGPRFDLARVSSVCDHARSELAANLFELEEAGLLVRVSGEYRFTHESIQDAAQRGLDATARQRLRWAIGRELLASAGESDERLFEIVEHLHAGLPADIEDAHRLELARLNLRAGERALDAAAFDLAQRYFGQGIALTVEQRQEVATRGASASDYELVFRLHFQMAYSLNLAGRRGPADQAFAELLDWQLEDHHFGEVVARRVRLLWVESRHPEAVELGLAALARLGVGVRLDPGRARAGISIVRAWRFARALNVPAVEAMRPCEAPRDQAIVGIIAQLKYPAFTVSFNLFLFLVAQHTLSIRARGYHPSLPRALSELSAGVCGGLGRVAEGMALFDLGLALARRDPTASTLARLVALGGGLALHRGRPFAEIVRLYDSCYQAALEVGEFDPAAFMGGFGADVQLDVGTHLRVLNRRCARVAQDVGRQCPNQMRVLIWTLRGACDALLGPGLEPLATPTGDDGERGWTLDPDEVFARDGVRTNFFVALILKAMIQLVLGEHEAGLATCLRGVEDIEKGAFNTWFVARMLVLTCAAHYSCVLAGAERGAAGRKAARKGERLLRRWAKHNAANYGHYVDLVAGLRQAVSGQIGPAVRTLDRAWAQARKRGCRWIEGLAAEHLAALLEREGMGALVDGARRRAWDAYAAWGAEAKLAQLREVHGELFNQARSERGRPTNAGSITASVQFQTSGHSHTGTTPALDLAAVLRSVGAITEDLRLEEVLRRLLDATLTSVGADRGMLVLEQAGELALVAKGHADGTREVLTDPPLLRELNEQAPVTLINFVVRTGQAVVLDDARVDLRFAGDAYLDAEDIRSVLALPLLKGDRRLGALVLENRLTTRGFSPTSVETLQMITRQAASTLENAQLYSALHRSEARWRSLVDGAPDLIALLDERGRVVFRNHSGPLTGIDEDDADEDLDAGRLAPESAERWREAVEAVLVAGQRSELELEYVPTGQPPRWYAVRVAPIELHRALGGEGEAVRRNAVAAATDVTARKQAELDKHQLEGQLRQQQRLESVGTLASGVAHEINNPVQGIMNYADLIVAHAAEPEIVVEFASEITHESQRVATIVRNLLAFSRQDADDAPEAARPGEVVEATLTLVRSVLRGDHIAFSFEADPELPLIRCRAQQIQQVVMNLITNARDALNERKEQSEAGKRIDVRVVRSPRPGWVRVVVEDSGGGIPVAVQARIFDPFFTTKSRNEGTGLGLALSHGIVAEHGGELSFETELGVGTRFLLELPGLVTAETLHGW</sequence>
<evidence type="ECO:0000313" key="7">
    <source>
        <dbReference type="Proteomes" id="UP000238823"/>
    </source>
</evidence>
<dbReference type="InterPro" id="IPR000719">
    <property type="entry name" value="Prot_kinase_dom"/>
</dbReference>
<dbReference type="PROSITE" id="PS50011">
    <property type="entry name" value="PROTEIN_KINASE_DOM"/>
    <property type="match status" value="1"/>
</dbReference>
<keyword evidence="3" id="KW-0597">Phosphoprotein</keyword>
<dbReference type="SMART" id="SM00387">
    <property type="entry name" value="HATPase_c"/>
    <property type="match status" value="1"/>
</dbReference>
<dbReference type="InterPro" id="IPR005467">
    <property type="entry name" value="His_kinase_dom"/>
</dbReference>
<dbReference type="CDD" id="cd14014">
    <property type="entry name" value="STKc_PknB_like"/>
    <property type="match status" value="1"/>
</dbReference>
<dbReference type="Gene3D" id="3.30.450.20">
    <property type="entry name" value="PAS domain"/>
    <property type="match status" value="1"/>
</dbReference>
<dbReference type="Pfam" id="PF00069">
    <property type="entry name" value="Pkinase"/>
    <property type="match status" value="1"/>
</dbReference>
<dbReference type="PANTHER" id="PTHR43642">
    <property type="entry name" value="HYBRID SIGNAL TRANSDUCTION HISTIDINE KINASE G"/>
    <property type="match status" value="1"/>
</dbReference>
<dbReference type="OrthoDB" id="5521237at2"/>
<dbReference type="Proteomes" id="UP000238823">
    <property type="component" value="Unassembled WGS sequence"/>
</dbReference>
<dbReference type="SUPFAM" id="SSF55785">
    <property type="entry name" value="PYP-like sensor domain (PAS domain)"/>
    <property type="match status" value="1"/>
</dbReference>
<dbReference type="SUPFAM" id="SSF56112">
    <property type="entry name" value="Protein kinase-like (PK-like)"/>
    <property type="match status" value="1"/>
</dbReference>
<dbReference type="PROSITE" id="PS00108">
    <property type="entry name" value="PROTEIN_KINASE_ST"/>
    <property type="match status" value="1"/>
</dbReference>
<name>A0A2S9YNU2_9BACT</name>
<dbReference type="InterPro" id="IPR003018">
    <property type="entry name" value="GAF"/>
</dbReference>
<dbReference type="Pfam" id="PF02518">
    <property type="entry name" value="HATPase_c"/>
    <property type="match status" value="1"/>
</dbReference>
<evidence type="ECO:0000259" key="5">
    <source>
        <dbReference type="PROSITE" id="PS50109"/>
    </source>
</evidence>
<dbReference type="SMART" id="SM00388">
    <property type="entry name" value="HisKA"/>
    <property type="match status" value="1"/>
</dbReference>
<reference evidence="6 7" key="1">
    <citation type="submission" date="2018-03" db="EMBL/GenBank/DDBJ databases">
        <title>Draft Genome Sequences of the Obligatory Marine Myxobacteria Enhygromyxa salina SWB007.</title>
        <authorList>
            <person name="Poehlein A."/>
            <person name="Moghaddam J.A."/>
            <person name="Harms H."/>
            <person name="Alanjari M."/>
            <person name="Koenig G.M."/>
            <person name="Daniel R."/>
            <person name="Schaeberle T.F."/>
        </authorList>
    </citation>
    <scope>NUCLEOTIDE SEQUENCE [LARGE SCALE GENOMIC DNA]</scope>
    <source>
        <strain evidence="6 7">SWB007</strain>
    </source>
</reference>
<dbReference type="RefSeq" id="WP_106090606.1">
    <property type="nucleotide sequence ID" value="NZ_PVNL01000069.1"/>
</dbReference>
<evidence type="ECO:0000256" key="3">
    <source>
        <dbReference type="ARBA" id="ARBA00022553"/>
    </source>
</evidence>
<dbReference type="GO" id="GO:0005524">
    <property type="term" value="F:ATP binding"/>
    <property type="evidence" value="ECO:0007669"/>
    <property type="project" value="InterPro"/>
</dbReference>
<dbReference type="SMART" id="SM00065">
    <property type="entry name" value="GAF"/>
    <property type="match status" value="1"/>
</dbReference>
<dbReference type="InterPro" id="IPR041664">
    <property type="entry name" value="AAA_16"/>
</dbReference>
<dbReference type="InterPro" id="IPR027417">
    <property type="entry name" value="P-loop_NTPase"/>
</dbReference>
<proteinExistence type="predicted"/>
<dbReference type="InterPro" id="IPR004358">
    <property type="entry name" value="Sig_transdc_His_kin-like_C"/>
</dbReference>
<dbReference type="CDD" id="cd00082">
    <property type="entry name" value="HisKA"/>
    <property type="match status" value="1"/>
</dbReference>
<evidence type="ECO:0000259" key="4">
    <source>
        <dbReference type="PROSITE" id="PS50011"/>
    </source>
</evidence>
<dbReference type="InterPro" id="IPR053159">
    <property type="entry name" value="Hybrid_Histidine_Kinase"/>
</dbReference>
<dbReference type="GO" id="GO:0000155">
    <property type="term" value="F:phosphorelay sensor kinase activity"/>
    <property type="evidence" value="ECO:0007669"/>
    <property type="project" value="InterPro"/>
</dbReference>
<dbReference type="InterPro" id="IPR008271">
    <property type="entry name" value="Ser/Thr_kinase_AS"/>
</dbReference>
<dbReference type="EC" id="2.7.13.3" evidence="2"/>
<evidence type="ECO:0000256" key="2">
    <source>
        <dbReference type="ARBA" id="ARBA00012438"/>
    </source>
</evidence>
<evidence type="ECO:0000313" key="6">
    <source>
        <dbReference type="EMBL" id="PRQ06763.1"/>
    </source>
</evidence>
<feature type="domain" description="Protein kinase" evidence="4">
    <location>
        <begin position="8"/>
        <end position="275"/>
    </location>
</feature>